<sequence>MRKTVAALLAALASGLFAAPAHAAGGDVTWTVRTASNSYGDDRSSYSYAINPGSTIKDAMVVANRGKDPLNLAVYTADGFTTEAGQLDLRTRDTKALAIGAWAKPTGATIAVAPGRTVQVPFAVTVPANATPGDYVGGILTSLTQASSTETINVERRLGIRIKLRVGGDLAPALSVEGLAVDWNGSANPIADGDATVSYTIHNTGNASLSADQAVRIEGAFGMFHADAAKIAAPPELLPGESWKVSVPVHGVAAAVDLTATVTLTPKITDASGTTTSLPAVTESTHFRAVSWTLILLIVLAIALIVVAVLLRRRNRARRRAREDDRVAKAVADALREKADTTA</sequence>
<evidence type="ECO:0000256" key="1">
    <source>
        <dbReference type="SAM" id="Phobius"/>
    </source>
</evidence>
<organism evidence="3 4">
    <name type="scientific">Paractinoplanes durhamensis</name>
    <dbReference type="NCBI Taxonomy" id="113563"/>
    <lineage>
        <taxon>Bacteria</taxon>
        <taxon>Bacillati</taxon>
        <taxon>Actinomycetota</taxon>
        <taxon>Actinomycetes</taxon>
        <taxon>Micromonosporales</taxon>
        <taxon>Micromonosporaceae</taxon>
        <taxon>Paractinoplanes</taxon>
    </lineage>
</organism>
<gene>
    <name evidence="3" type="ORF">Adu01nite_05190</name>
</gene>
<dbReference type="EMBL" id="BOML01000005">
    <property type="protein sequence ID" value="GID99168.1"/>
    <property type="molecule type" value="Genomic_DNA"/>
</dbReference>
<evidence type="ECO:0008006" key="5">
    <source>
        <dbReference type="Google" id="ProtNLM"/>
    </source>
</evidence>
<evidence type="ECO:0000256" key="2">
    <source>
        <dbReference type="SAM" id="SignalP"/>
    </source>
</evidence>
<protein>
    <recommendedName>
        <fullName evidence="5">DUF916 domain-containing protein</fullName>
    </recommendedName>
</protein>
<keyword evidence="2" id="KW-0732">Signal</keyword>
<feature type="signal peptide" evidence="2">
    <location>
        <begin position="1"/>
        <end position="23"/>
    </location>
</feature>
<feature type="chain" id="PRO_5046188749" description="DUF916 domain-containing protein" evidence="2">
    <location>
        <begin position="24"/>
        <end position="343"/>
    </location>
</feature>
<name>A0ABQ3YNS0_9ACTN</name>
<feature type="transmembrane region" description="Helical" evidence="1">
    <location>
        <begin position="289"/>
        <end position="311"/>
    </location>
</feature>
<accession>A0ABQ3YNS0</accession>
<dbReference type="Proteomes" id="UP000637628">
    <property type="component" value="Unassembled WGS sequence"/>
</dbReference>
<keyword evidence="1" id="KW-0812">Transmembrane</keyword>
<dbReference type="Gene3D" id="2.60.40.10">
    <property type="entry name" value="Immunoglobulins"/>
    <property type="match status" value="1"/>
</dbReference>
<keyword evidence="1" id="KW-1133">Transmembrane helix</keyword>
<keyword evidence="4" id="KW-1185">Reference proteome</keyword>
<keyword evidence="1" id="KW-0472">Membrane</keyword>
<dbReference type="RefSeq" id="WP_203724568.1">
    <property type="nucleotide sequence ID" value="NZ_BAAATX010000004.1"/>
</dbReference>
<evidence type="ECO:0000313" key="3">
    <source>
        <dbReference type="EMBL" id="GID99168.1"/>
    </source>
</evidence>
<comment type="caution">
    <text evidence="3">The sequence shown here is derived from an EMBL/GenBank/DDBJ whole genome shotgun (WGS) entry which is preliminary data.</text>
</comment>
<evidence type="ECO:0000313" key="4">
    <source>
        <dbReference type="Proteomes" id="UP000637628"/>
    </source>
</evidence>
<proteinExistence type="predicted"/>
<reference evidence="3 4" key="1">
    <citation type="submission" date="2021-01" db="EMBL/GenBank/DDBJ databases">
        <title>Whole genome shotgun sequence of Actinoplanes durhamensis NBRC 14914.</title>
        <authorList>
            <person name="Komaki H."/>
            <person name="Tamura T."/>
        </authorList>
    </citation>
    <scope>NUCLEOTIDE SEQUENCE [LARGE SCALE GENOMIC DNA]</scope>
    <source>
        <strain evidence="3 4">NBRC 14914</strain>
    </source>
</reference>
<dbReference type="InterPro" id="IPR013783">
    <property type="entry name" value="Ig-like_fold"/>
</dbReference>